<evidence type="ECO:0000313" key="2">
    <source>
        <dbReference type="EnsemblProtists" id="PYU1_T013171"/>
    </source>
</evidence>
<feature type="transmembrane region" description="Helical" evidence="1">
    <location>
        <begin position="110"/>
        <end position="132"/>
    </location>
</feature>
<dbReference type="GO" id="GO:0071816">
    <property type="term" value="P:tail-anchored membrane protein insertion into ER membrane"/>
    <property type="evidence" value="ECO:0007669"/>
    <property type="project" value="InterPro"/>
</dbReference>
<dbReference type="VEuPathDB" id="FungiDB:PYU1_G013144"/>
<proteinExistence type="predicted"/>
<keyword evidence="1" id="KW-1133">Transmembrane helix</keyword>
<evidence type="ECO:0008006" key="4">
    <source>
        <dbReference type="Google" id="ProtNLM"/>
    </source>
</evidence>
<dbReference type="STRING" id="431595.K3X7H2"/>
<dbReference type="AlphaFoldDB" id="K3X7H2"/>
<keyword evidence="1" id="KW-0472">Membrane</keyword>
<dbReference type="InterPro" id="IPR028945">
    <property type="entry name" value="Get1"/>
</dbReference>
<dbReference type="EMBL" id="GL376577">
    <property type="status" value="NOT_ANNOTATED_CDS"/>
    <property type="molecule type" value="Genomic_DNA"/>
</dbReference>
<evidence type="ECO:0000313" key="3">
    <source>
        <dbReference type="Proteomes" id="UP000019132"/>
    </source>
</evidence>
<name>K3X7H2_GLOUD</name>
<reference evidence="3" key="1">
    <citation type="journal article" date="2010" name="Genome Biol.">
        <title>Genome sequence of the necrotrophic plant pathogen Pythium ultimum reveals original pathogenicity mechanisms and effector repertoire.</title>
        <authorList>
            <person name="Levesque C.A."/>
            <person name="Brouwer H."/>
            <person name="Cano L."/>
            <person name="Hamilton J.P."/>
            <person name="Holt C."/>
            <person name="Huitema E."/>
            <person name="Raffaele S."/>
            <person name="Robideau G.P."/>
            <person name="Thines M."/>
            <person name="Win J."/>
            <person name="Zerillo M.M."/>
            <person name="Beakes G.W."/>
            <person name="Boore J.L."/>
            <person name="Busam D."/>
            <person name="Dumas B."/>
            <person name="Ferriera S."/>
            <person name="Fuerstenberg S.I."/>
            <person name="Gachon C.M."/>
            <person name="Gaulin E."/>
            <person name="Govers F."/>
            <person name="Grenville-Briggs L."/>
            <person name="Horner N."/>
            <person name="Hostetler J."/>
            <person name="Jiang R.H."/>
            <person name="Johnson J."/>
            <person name="Krajaejun T."/>
            <person name="Lin H."/>
            <person name="Meijer H.J."/>
            <person name="Moore B."/>
            <person name="Morris P."/>
            <person name="Phuntmart V."/>
            <person name="Puiu D."/>
            <person name="Shetty J."/>
            <person name="Stajich J.E."/>
            <person name="Tripathy S."/>
            <person name="Wawra S."/>
            <person name="van West P."/>
            <person name="Whitty B.R."/>
            <person name="Coutinho P.M."/>
            <person name="Henrissat B."/>
            <person name="Martin F."/>
            <person name="Thomas P.D."/>
            <person name="Tyler B.M."/>
            <person name="De Vries R.P."/>
            <person name="Kamoun S."/>
            <person name="Yandell M."/>
            <person name="Tisserat N."/>
            <person name="Buell C.R."/>
        </authorList>
    </citation>
    <scope>NUCLEOTIDE SEQUENCE</scope>
    <source>
        <strain evidence="3">DAOM:BR144</strain>
    </source>
</reference>
<reference evidence="3" key="2">
    <citation type="submission" date="2010-04" db="EMBL/GenBank/DDBJ databases">
        <authorList>
            <person name="Buell R."/>
            <person name="Hamilton J."/>
            <person name="Hostetler J."/>
        </authorList>
    </citation>
    <scope>NUCLEOTIDE SEQUENCE [LARGE SCALE GENOMIC DNA]</scope>
    <source>
        <strain evidence="3">DAOM:BR144</strain>
    </source>
</reference>
<sequence>MTTFLPIESLRCYDVVAIALLMFAVDVVMHVWNQRGSQLSPQETALLKQYNEQVAIVNRLNSVETFVEQSKAIRKMNTVKKQMQELAVERIQKAAPSNLQKRINQMRTPVIMGLLMVFYWNQPLVVLPQGYMIPFERLMSFPGFPFGAISAVGWAGVCRRVGTKFLG</sequence>
<protein>
    <recommendedName>
        <fullName evidence="4">Guided entry of tail-anchored proteins factor 1</fullName>
    </recommendedName>
</protein>
<dbReference type="eggNOG" id="ENOG502S67P">
    <property type="taxonomic scope" value="Eukaryota"/>
</dbReference>
<dbReference type="HOGENOM" id="CLU_1614125_0_0_1"/>
<keyword evidence="3" id="KW-1185">Reference proteome</keyword>
<feature type="transmembrane region" description="Helical" evidence="1">
    <location>
        <begin position="15"/>
        <end position="32"/>
    </location>
</feature>
<dbReference type="Pfam" id="PF04420">
    <property type="entry name" value="CHD5"/>
    <property type="match status" value="1"/>
</dbReference>
<reference evidence="2" key="3">
    <citation type="submission" date="2015-02" db="UniProtKB">
        <authorList>
            <consortium name="EnsemblProtists"/>
        </authorList>
    </citation>
    <scope>IDENTIFICATION</scope>
    <source>
        <strain evidence="2">DAOM BR144</strain>
    </source>
</reference>
<dbReference type="Proteomes" id="UP000019132">
    <property type="component" value="Unassembled WGS sequence"/>
</dbReference>
<accession>K3X7H2</accession>
<keyword evidence="1" id="KW-0812">Transmembrane</keyword>
<dbReference type="InParanoid" id="K3X7H2"/>
<feature type="transmembrane region" description="Helical" evidence="1">
    <location>
        <begin position="138"/>
        <end position="157"/>
    </location>
</feature>
<dbReference type="OMA" id="TRQMNTI"/>
<organism evidence="2 3">
    <name type="scientific">Globisporangium ultimum (strain ATCC 200006 / CBS 805.95 / DAOM BR144)</name>
    <name type="common">Pythium ultimum</name>
    <dbReference type="NCBI Taxonomy" id="431595"/>
    <lineage>
        <taxon>Eukaryota</taxon>
        <taxon>Sar</taxon>
        <taxon>Stramenopiles</taxon>
        <taxon>Oomycota</taxon>
        <taxon>Peronosporomycetes</taxon>
        <taxon>Pythiales</taxon>
        <taxon>Pythiaceae</taxon>
        <taxon>Globisporangium</taxon>
    </lineage>
</organism>
<dbReference type="EnsemblProtists" id="PYU1_T013171">
    <property type="protein sequence ID" value="PYU1_T013171"/>
    <property type="gene ID" value="PYU1_G013144"/>
</dbReference>
<evidence type="ECO:0000256" key="1">
    <source>
        <dbReference type="SAM" id="Phobius"/>
    </source>
</evidence>